<name>A0A644XZP5_9ZZZZ</name>
<organism evidence="1">
    <name type="scientific">bioreactor metagenome</name>
    <dbReference type="NCBI Taxonomy" id="1076179"/>
    <lineage>
        <taxon>unclassified sequences</taxon>
        <taxon>metagenomes</taxon>
        <taxon>ecological metagenomes</taxon>
    </lineage>
</organism>
<dbReference type="Gene3D" id="3.90.70.10">
    <property type="entry name" value="Cysteine proteinases"/>
    <property type="match status" value="1"/>
</dbReference>
<reference evidence="1" key="1">
    <citation type="submission" date="2019-08" db="EMBL/GenBank/DDBJ databases">
        <authorList>
            <person name="Kucharzyk K."/>
            <person name="Murdoch R.W."/>
            <person name="Higgins S."/>
            <person name="Loffler F."/>
        </authorList>
    </citation>
    <scope>NUCLEOTIDE SEQUENCE</scope>
</reference>
<comment type="caution">
    <text evidence="1">The sequence shown here is derived from an EMBL/GenBank/DDBJ whole genome shotgun (WGS) entry which is preliminary data.</text>
</comment>
<gene>
    <name evidence="1" type="ORF">SDC9_66169</name>
</gene>
<evidence type="ECO:0008006" key="2">
    <source>
        <dbReference type="Google" id="ProtNLM"/>
    </source>
</evidence>
<evidence type="ECO:0000313" key="1">
    <source>
        <dbReference type="EMBL" id="MPM19743.1"/>
    </source>
</evidence>
<sequence length="308" mass="35701">MNSFIGDVPLCYTNSVAMVLKSYGYHFQPEYIEALMVMGNGASFVDKNTKHPLVFFDNGLPDLSISNSLTMLGFNYEEFYLTDIDENSIELSKKKLEQFLRRGSVIVGPLDMGHLNYNPNSINQSGVDHFVSVTNLENDYIYLHDPAGYPYMKMRFEEFVKDWRAEDVDYKRGSFSMWGNLYRTKTPTAKEIFHCVSIVMKTRYEQGDTKVIEYYANAIKTNGLNQQQQKIHHYFSFRLASARNLYMSEFLKEFDLPRAEIKEKLAISFGQAHLDSMKKEYTNLANTLMDIAKLDELFRTLCIQHKGD</sequence>
<protein>
    <recommendedName>
        <fullName evidence="2">Butirosin biosynthesis protein H N-terminal domain-containing protein</fullName>
    </recommendedName>
</protein>
<dbReference type="EMBL" id="VSSQ01003236">
    <property type="protein sequence ID" value="MPM19743.1"/>
    <property type="molecule type" value="Genomic_DNA"/>
</dbReference>
<accession>A0A644XZP5</accession>
<dbReference type="AlphaFoldDB" id="A0A644XZP5"/>
<proteinExistence type="predicted"/>